<dbReference type="PANTHER" id="PTHR13043:SF1">
    <property type="entry name" value="EXOCYST COMPLEX COMPONENT 2"/>
    <property type="match status" value="1"/>
</dbReference>
<dbReference type="EMBL" id="QEAP01000082">
    <property type="protein sequence ID" value="TPX75403.1"/>
    <property type="molecule type" value="Genomic_DNA"/>
</dbReference>
<feature type="domain" description="Exocyst complex component EXOC2/Sec5 N-terminal" evidence="5">
    <location>
        <begin position="149"/>
        <end position="963"/>
    </location>
</feature>
<feature type="compositionally biased region" description="Polar residues" evidence="4">
    <location>
        <begin position="36"/>
        <end position="49"/>
    </location>
</feature>
<feature type="compositionally biased region" description="Basic and acidic residues" evidence="4">
    <location>
        <begin position="526"/>
        <end position="548"/>
    </location>
</feature>
<comment type="caution">
    <text evidence="6">The sequence shown here is derived from an EMBL/GenBank/DDBJ whole genome shotgun (WGS) entry which is preliminary data.</text>
</comment>
<name>A0A507FGL1_9FUNG</name>
<evidence type="ECO:0000313" key="6">
    <source>
        <dbReference type="EMBL" id="TPX75403.1"/>
    </source>
</evidence>
<dbReference type="GO" id="GO:0006887">
    <property type="term" value="P:exocytosis"/>
    <property type="evidence" value="ECO:0007669"/>
    <property type="project" value="UniProtKB-KW"/>
</dbReference>
<organism evidence="6 7">
    <name type="scientific">Chytriomyces confervae</name>
    <dbReference type="NCBI Taxonomy" id="246404"/>
    <lineage>
        <taxon>Eukaryota</taxon>
        <taxon>Fungi</taxon>
        <taxon>Fungi incertae sedis</taxon>
        <taxon>Chytridiomycota</taxon>
        <taxon>Chytridiomycota incertae sedis</taxon>
        <taxon>Chytridiomycetes</taxon>
        <taxon>Chytridiales</taxon>
        <taxon>Chytriomycetaceae</taxon>
        <taxon>Chytriomyces</taxon>
    </lineage>
</organism>
<feature type="region of interest" description="Disordered" evidence="4">
    <location>
        <begin position="1377"/>
        <end position="1396"/>
    </location>
</feature>
<dbReference type="InterPro" id="IPR039481">
    <property type="entry name" value="EXOC2/Sec5_N_dom"/>
</dbReference>
<keyword evidence="3" id="KW-0268">Exocytosis</keyword>
<dbReference type="GO" id="GO:0006893">
    <property type="term" value="P:Golgi to plasma membrane transport"/>
    <property type="evidence" value="ECO:0007669"/>
    <property type="project" value="InterPro"/>
</dbReference>
<dbReference type="Pfam" id="PF15469">
    <property type="entry name" value="Sec5"/>
    <property type="match status" value="2"/>
</dbReference>
<feature type="compositionally biased region" description="Polar residues" evidence="4">
    <location>
        <begin position="1384"/>
        <end position="1395"/>
    </location>
</feature>
<evidence type="ECO:0000259" key="5">
    <source>
        <dbReference type="Pfam" id="PF15469"/>
    </source>
</evidence>
<evidence type="ECO:0000256" key="1">
    <source>
        <dbReference type="ARBA" id="ARBA00010578"/>
    </source>
</evidence>
<feature type="region of interest" description="Disordered" evidence="4">
    <location>
        <begin position="524"/>
        <end position="576"/>
    </location>
</feature>
<gene>
    <name evidence="6" type="ORF">CcCBS67573_g03339</name>
</gene>
<accession>A0A507FGL1</accession>
<dbReference type="PANTHER" id="PTHR13043">
    <property type="entry name" value="EXOCYST COMPLEX COMPONENT SEC5"/>
    <property type="match status" value="1"/>
</dbReference>
<proteinExistence type="inferred from homology"/>
<keyword evidence="2" id="KW-0813">Transport</keyword>
<feature type="region of interest" description="Disordered" evidence="4">
    <location>
        <begin position="1"/>
        <end position="64"/>
    </location>
</feature>
<reference evidence="6 7" key="1">
    <citation type="journal article" date="2019" name="Sci. Rep.">
        <title>Comparative genomics of chytrid fungi reveal insights into the obligate biotrophic and pathogenic lifestyle of Synchytrium endobioticum.</title>
        <authorList>
            <person name="van de Vossenberg B.T.L.H."/>
            <person name="Warris S."/>
            <person name="Nguyen H.D.T."/>
            <person name="van Gent-Pelzer M.P.E."/>
            <person name="Joly D.L."/>
            <person name="van de Geest H.C."/>
            <person name="Bonants P.J.M."/>
            <person name="Smith D.S."/>
            <person name="Levesque C.A."/>
            <person name="van der Lee T.A.J."/>
        </authorList>
    </citation>
    <scope>NUCLEOTIDE SEQUENCE [LARGE SCALE GENOMIC DNA]</scope>
    <source>
        <strain evidence="6 7">CBS 675.73</strain>
    </source>
</reference>
<evidence type="ECO:0000256" key="2">
    <source>
        <dbReference type="ARBA" id="ARBA00022448"/>
    </source>
</evidence>
<feature type="compositionally biased region" description="Acidic residues" evidence="4">
    <location>
        <begin position="21"/>
        <end position="33"/>
    </location>
</feature>
<dbReference type="OrthoDB" id="26242at2759"/>
<feature type="domain" description="Exocyst complex component EXOC2/Sec5 N-terminal" evidence="5">
    <location>
        <begin position="1135"/>
        <end position="1369"/>
    </location>
</feature>
<dbReference type="GO" id="GO:0000145">
    <property type="term" value="C:exocyst"/>
    <property type="evidence" value="ECO:0007669"/>
    <property type="project" value="InterPro"/>
</dbReference>
<dbReference type="Proteomes" id="UP000320333">
    <property type="component" value="Unassembled WGS sequence"/>
</dbReference>
<keyword evidence="7" id="KW-1185">Reference proteome</keyword>
<evidence type="ECO:0000313" key="7">
    <source>
        <dbReference type="Proteomes" id="UP000320333"/>
    </source>
</evidence>
<dbReference type="InterPro" id="IPR029175">
    <property type="entry name" value="EXOC2/Sec5"/>
</dbReference>
<dbReference type="STRING" id="246404.A0A507FGL1"/>
<protein>
    <recommendedName>
        <fullName evidence="5">Exocyst complex component EXOC2/Sec5 N-terminal domain-containing protein</fullName>
    </recommendedName>
</protein>
<sequence length="1439" mass="159796">MDDSKRTSSNKRGAFAKLAPDEADDIEEDDDDNMRESSTVAFKTPTSSDAKPATRRRGGKNEETLYTLDEEQAMLKFYNIKSFDVNEWDMDPLEIGAELMANLHGIGGPLANTDVADGGAGGADIGLPSSRIQKVRGGNIVSVKTIDSSDPMGIKQSIFGRKTPQQIDLDIYQKILVTHKNFDPKLFLKAVHNSTSYREVTDAGCRNLQTSIDKRAEVMKDLVKQHFAKFVNAKSTIDSFYEEMKTNNLISSELQGVAPFMKALDGLCVSARDTYSPLLDRKDKADKIRMALSLLDQWKFFFNLPSSLLESIKKDKFDAAVRDYNKGKYLMKSSFAAMEDANEPHLHTASAFALNAKAPVESPTEVSILSAELFPKSSTPQLHIPVPASHSVQPSIATSSNAKNSLLPETYRNVFEHVWNEVENITDQFRKQLFEELTHLEQPLDVQERVLRYLVDLNPEKDPVWFYLNYQYESIISQLNDVYEVHAVKMKDLKRSYSESLKTPSGSIPLPKPQYVGNVNLEDQETEQRELEKEKDTEQKQQQKELHGSRAYLNSSNHLGDTGEENAGGPKPRGRIKSGMYGSLFSTLDGAPVIRKTERFSLVQFRRAVACVHTKEFESSFTEEYDLHSWKATLKTVRNLCKAMSAMQDFWRLCKIYSEDRIQKTTEGVTSPVKTKRRADIKKMMKCQTMIRHIVELYSKLLSNCFHLDSDLADLRVSFKDASYFSAMSESNLPVTVSMPPFNVPNIPENVIGSPIQMKSEESVSADSGLIDSSLEQSSRDAVHSSGSIYNFSSKKANAPLMDSSNNIAAPRVVGPLANEVGWFLATSHPLMASHWSTKVMKELVTCFDEIKSFRVGGGTLIEERVLRCIGDIAAQVKRRCVDSICDGFVSESKRFCEYEDWTFDIDQRDSKLTLADTDLLGINSPTSPKPTLKEENLTSDATQSIKLYYRFLKTLLTSLHKVSTAPVCADLDSPTDLTAFTSAPPSALGIFGVVDTNAGSGLSAPLKHTALAYHYEPPIASQDAPAGMLDNLVATLGIGLCEMLDGLEWLATRWGGESGVCVSAGVIGGTASGLAGAIMWDERKLEELMLPPHKKFQGEGFGGMAGVAVAAEDGQGRKKGTPAHRVSVEKRGKVIDTRKAESRSLVVLCNISYLRQNVIPKIVALLELKFKSIISSDINFVNDTCSHLNQMIFSNYIRRKSLNISGLVRAGVLYSGLDWNELKKPIEIRPYCHEILMSLVMVHSEVSDVSQKLVKHVLSSLFMSLGVDLLSTFRSIDRFSEMGAMQATLETEFIHQTLTMYESAQVTQIFGLIYDTIRCNTEAPTLDTSASSPTKIQSAAAIKEQNVELVKQYLIRAKQSTWMQFMCLRDDVAKKATPAEGPKSSTDSLSQSGMENVVKAETARYEVAGSHQSGLDLREITSVRKSQPLDRVEQKEGV</sequence>
<evidence type="ECO:0000256" key="3">
    <source>
        <dbReference type="ARBA" id="ARBA00022483"/>
    </source>
</evidence>
<comment type="similarity">
    <text evidence="1">Belongs to the SEC5 family.</text>
</comment>
<feature type="compositionally biased region" description="Basic and acidic residues" evidence="4">
    <location>
        <begin position="1417"/>
        <end position="1439"/>
    </location>
</feature>
<feature type="region of interest" description="Disordered" evidence="4">
    <location>
        <begin position="1409"/>
        <end position="1439"/>
    </location>
</feature>
<evidence type="ECO:0000256" key="4">
    <source>
        <dbReference type="SAM" id="MobiDB-lite"/>
    </source>
</evidence>